<protein>
    <submittedName>
        <fullName evidence="2">Uncharacterized protein</fullName>
    </submittedName>
</protein>
<evidence type="ECO:0000313" key="2">
    <source>
        <dbReference type="EnsemblPlants" id="AET3Gv21172000.22"/>
    </source>
</evidence>
<dbReference type="AlphaFoldDB" id="A0A453GRR0"/>
<evidence type="ECO:0000313" key="3">
    <source>
        <dbReference type="Proteomes" id="UP000015105"/>
    </source>
</evidence>
<reference evidence="3" key="1">
    <citation type="journal article" date="2014" name="Science">
        <title>Ancient hybridizations among the ancestral genomes of bread wheat.</title>
        <authorList>
            <consortium name="International Wheat Genome Sequencing Consortium,"/>
            <person name="Marcussen T."/>
            <person name="Sandve S.R."/>
            <person name="Heier L."/>
            <person name="Spannagl M."/>
            <person name="Pfeifer M."/>
            <person name="Jakobsen K.S."/>
            <person name="Wulff B.B."/>
            <person name="Steuernagel B."/>
            <person name="Mayer K.F."/>
            <person name="Olsen O.A."/>
        </authorList>
    </citation>
    <scope>NUCLEOTIDE SEQUENCE [LARGE SCALE GENOMIC DNA]</scope>
    <source>
        <strain evidence="3">cv. AL8/78</strain>
    </source>
</reference>
<feature type="compositionally biased region" description="Low complexity" evidence="1">
    <location>
        <begin position="14"/>
        <end position="23"/>
    </location>
</feature>
<dbReference type="Proteomes" id="UP000015105">
    <property type="component" value="Chromosome 3D"/>
</dbReference>
<reference evidence="2" key="3">
    <citation type="journal article" date="2017" name="Nature">
        <title>Genome sequence of the progenitor of the wheat D genome Aegilops tauschii.</title>
        <authorList>
            <person name="Luo M.C."/>
            <person name="Gu Y.Q."/>
            <person name="Puiu D."/>
            <person name="Wang H."/>
            <person name="Twardziok S.O."/>
            <person name="Deal K.R."/>
            <person name="Huo N."/>
            <person name="Zhu T."/>
            <person name="Wang L."/>
            <person name="Wang Y."/>
            <person name="McGuire P.E."/>
            <person name="Liu S."/>
            <person name="Long H."/>
            <person name="Ramasamy R.K."/>
            <person name="Rodriguez J.C."/>
            <person name="Van S.L."/>
            <person name="Yuan L."/>
            <person name="Wang Z."/>
            <person name="Xia Z."/>
            <person name="Xiao L."/>
            <person name="Anderson O.D."/>
            <person name="Ouyang S."/>
            <person name="Liang Y."/>
            <person name="Zimin A.V."/>
            <person name="Pertea G."/>
            <person name="Qi P."/>
            <person name="Bennetzen J.L."/>
            <person name="Dai X."/>
            <person name="Dawson M.W."/>
            <person name="Muller H.G."/>
            <person name="Kugler K."/>
            <person name="Rivarola-Duarte L."/>
            <person name="Spannagl M."/>
            <person name="Mayer K.F.X."/>
            <person name="Lu F.H."/>
            <person name="Bevan M.W."/>
            <person name="Leroy P."/>
            <person name="Li P."/>
            <person name="You F.M."/>
            <person name="Sun Q."/>
            <person name="Liu Z."/>
            <person name="Lyons E."/>
            <person name="Wicker T."/>
            <person name="Salzberg S.L."/>
            <person name="Devos K.M."/>
            <person name="Dvorak J."/>
        </authorList>
    </citation>
    <scope>NUCLEOTIDE SEQUENCE [LARGE SCALE GENOMIC DNA]</scope>
    <source>
        <strain evidence="2">cv. AL8/78</strain>
    </source>
</reference>
<organism evidence="2 3">
    <name type="scientific">Aegilops tauschii subsp. strangulata</name>
    <name type="common">Goatgrass</name>
    <dbReference type="NCBI Taxonomy" id="200361"/>
    <lineage>
        <taxon>Eukaryota</taxon>
        <taxon>Viridiplantae</taxon>
        <taxon>Streptophyta</taxon>
        <taxon>Embryophyta</taxon>
        <taxon>Tracheophyta</taxon>
        <taxon>Spermatophyta</taxon>
        <taxon>Magnoliopsida</taxon>
        <taxon>Liliopsida</taxon>
        <taxon>Poales</taxon>
        <taxon>Poaceae</taxon>
        <taxon>BOP clade</taxon>
        <taxon>Pooideae</taxon>
        <taxon>Triticodae</taxon>
        <taxon>Triticeae</taxon>
        <taxon>Triticinae</taxon>
        <taxon>Aegilops</taxon>
    </lineage>
</organism>
<dbReference type="Gramene" id="AET3Gv21172000.22">
    <property type="protein sequence ID" value="AET3Gv21172000.22"/>
    <property type="gene ID" value="AET3Gv21172000"/>
</dbReference>
<name>A0A453GRR0_AEGTS</name>
<reference evidence="2" key="4">
    <citation type="submission" date="2019-03" db="UniProtKB">
        <authorList>
            <consortium name="EnsemblPlants"/>
        </authorList>
    </citation>
    <scope>IDENTIFICATION</scope>
</reference>
<accession>A0A453GRR0</accession>
<reference evidence="2" key="5">
    <citation type="journal article" date="2021" name="G3 (Bethesda)">
        <title>Aegilops tauschii genome assembly Aet v5.0 features greater sequence contiguity and improved annotation.</title>
        <authorList>
            <person name="Wang L."/>
            <person name="Zhu T."/>
            <person name="Rodriguez J.C."/>
            <person name="Deal K.R."/>
            <person name="Dubcovsky J."/>
            <person name="McGuire P.E."/>
            <person name="Lux T."/>
            <person name="Spannagl M."/>
            <person name="Mayer K.F.X."/>
            <person name="Baldrich P."/>
            <person name="Meyers B.C."/>
            <person name="Huo N."/>
            <person name="Gu Y.Q."/>
            <person name="Zhou H."/>
            <person name="Devos K.M."/>
            <person name="Bennetzen J.L."/>
            <person name="Unver T."/>
            <person name="Budak H."/>
            <person name="Gulick P.J."/>
            <person name="Galiba G."/>
            <person name="Kalapos B."/>
            <person name="Nelson D.R."/>
            <person name="Li P."/>
            <person name="You F.M."/>
            <person name="Luo M.C."/>
            <person name="Dvorak J."/>
        </authorList>
    </citation>
    <scope>NUCLEOTIDE SEQUENCE [LARGE SCALE GENOMIC DNA]</scope>
    <source>
        <strain evidence="2">cv. AL8/78</strain>
    </source>
</reference>
<reference evidence="3" key="2">
    <citation type="journal article" date="2017" name="Nat. Plants">
        <title>The Aegilops tauschii genome reveals multiple impacts of transposons.</title>
        <authorList>
            <person name="Zhao G."/>
            <person name="Zou C."/>
            <person name="Li K."/>
            <person name="Wang K."/>
            <person name="Li T."/>
            <person name="Gao L."/>
            <person name="Zhang X."/>
            <person name="Wang H."/>
            <person name="Yang Z."/>
            <person name="Liu X."/>
            <person name="Jiang W."/>
            <person name="Mao L."/>
            <person name="Kong X."/>
            <person name="Jiao Y."/>
            <person name="Jia J."/>
        </authorList>
    </citation>
    <scope>NUCLEOTIDE SEQUENCE [LARGE SCALE GENOMIC DNA]</scope>
    <source>
        <strain evidence="3">cv. AL8/78</strain>
    </source>
</reference>
<proteinExistence type="predicted"/>
<dbReference type="EnsemblPlants" id="AET3Gv21172000.22">
    <property type="protein sequence ID" value="AET3Gv21172000.22"/>
    <property type="gene ID" value="AET3Gv21172000"/>
</dbReference>
<evidence type="ECO:0000256" key="1">
    <source>
        <dbReference type="SAM" id="MobiDB-lite"/>
    </source>
</evidence>
<feature type="region of interest" description="Disordered" evidence="1">
    <location>
        <begin position="1"/>
        <end position="23"/>
    </location>
</feature>
<keyword evidence="3" id="KW-1185">Reference proteome</keyword>
<sequence length="70" mass="7408">VSRPRRPPCPPLTSSPLLGSSSAATTASDTNAIMQQPLVNVFFMFSGVKSVSSFNLVLQIITLGSPFLVQ</sequence>